<dbReference type="AlphaFoldDB" id="A0A545U3Q0"/>
<gene>
    <name evidence="1" type="ORF">FKG94_05400</name>
</gene>
<comment type="caution">
    <text evidence="1">The sequence shown here is derived from an EMBL/GenBank/DDBJ whole genome shotgun (WGS) entry which is preliminary data.</text>
</comment>
<dbReference type="Proteomes" id="UP000319732">
    <property type="component" value="Unassembled WGS sequence"/>
</dbReference>
<protein>
    <submittedName>
        <fullName evidence="1">Pilin assembly protein</fullName>
    </submittedName>
</protein>
<accession>A0A545U3Q0</accession>
<sequence length="118" mass="13225">MKVSELARLWEQTAAGQLTETVYTLRLPVEDAAKLEALSEMYPKRSREHLLTDLLSAALDDLEKSLPYIKGSRVIAEDELGDPMFEDIGPTPRFLTLAKKHLQRLQNQQSSGGQNGED</sequence>
<reference evidence="1 2" key="1">
    <citation type="submission" date="2019-06" db="EMBL/GenBank/DDBJ databases">
        <title>Whole genome sequence for Cellvibrionaceae sp. R142.</title>
        <authorList>
            <person name="Wang G."/>
        </authorList>
    </citation>
    <scope>NUCLEOTIDE SEQUENCE [LARGE SCALE GENOMIC DNA]</scope>
    <source>
        <strain evidence="1 2">R142</strain>
    </source>
</reference>
<dbReference type="RefSeq" id="WP_142903181.1">
    <property type="nucleotide sequence ID" value="NZ_ML660089.1"/>
</dbReference>
<dbReference type="OrthoDB" id="6386565at2"/>
<evidence type="ECO:0000313" key="1">
    <source>
        <dbReference type="EMBL" id="TQV84101.1"/>
    </source>
</evidence>
<keyword evidence="2" id="KW-1185">Reference proteome</keyword>
<dbReference type="EMBL" id="VHSG01000006">
    <property type="protein sequence ID" value="TQV84101.1"/>
    <property type="molecule type" value="Genomic_DNA"/>
</dbReference>
<name>A0A545U3Q0_9GAMM</name>
<organism evidence="1 2">
    <name type="scientific">Exilibacterium tricleocarpae</name>
    <dbReference type="NCBI Taxonomy" id="2591008"/>
    <lineage>
        <taxon>Bacteria</taxon>
        <taxon>Pseudomonadati</taxon>
        <taxon>Pseudomonadota</taxon>
        <taxon>Gammaproteobacteria</taxon>
        <taxon>Cellvibrionales</taxon>
        <taxon>Cellvibrionaceae</taxon>
        <taxon>Exilibacterium</taxon>
    </lineage>
</organism>
<proteinExistence type="predicted"/>
<evidence type="ECO:0000313" key="2">
    <source>
        <dbReference type="Proteomes" id="UP000319732"/>
    </source>
</evidence>